<dbReference type="Pfam" id="PF13714">
    <property type="entry name" value="PEP_mutase"/>
    <property type="match status" value="1"/>
</dbReference>
<dbReference type="Proteomes" id="UP001562357">
    <property type="component" value="Unassembled WGS sequence"/>
</dbReference>
<accession>A0ABQ0CQJ6</accession>
<evidence type="ECO:0000256" key="1">
    <source>
        <dbReference type="SAM" id="SignalP"/>
    </source>
</evidence>
<evidence type="ECO:0000313" key="2">
    <source>
        <dbReference type="EMBL" id="GAB0135714.1"/>
    </source>
</evidence>
<feature type="chain" id="PRO_5046967523" evidence="1">
    <location>
        <begin position="20"/>
        <end position="128"/>
    </location>
</feature>
<dbReference type="InterPro" id="IPR015813">
    <property type="entry name" value="Pyrv/PenolPyrv_kinase-like_dom"/>
</dbReference>
<protein>
    <submittedName>
        <fullName evidence="2">Uncharacterized protein</fullName>
    </submittedName>
</protein>
<comment type="caution">
    <text evidence="2">The sequence shown here is derived from an EMBL/GenBank/DDBJ whole genome shotgun (WGS) entry which is preliminary data.</text>
</comment>
<dbReference type="EMBL" id="BAAFGZ010000144">
    <property type="protein sequence ID" value="GAB0135714.1"/>
    <property type="molecule type" value="Genomic_DNA"/>
</dbReference>
<dbReference type="Gene3D" id="3.20.20.60">
    <property type="entry name" value="Phosphoenolpyruvate-binding domains"/>
    <property type="match status" value="1"/>
</dbReference>
<dbReference type="InterPro" id="IPR040442">
    <property type="entry name" value="Pyrv_kinase-like_dom_sf"/>
</dbReference>
<proteinExistence type="predicted"/>
<keyword evidence="3" id="KW-1185">Reference proteome</keyword>
<reference evidence="3" key="1">
    <citation type="submission" date="2024-06" db="EMBL/GenBank/DDBJ databases">
        <title>Draft Genome Sequences of Epichloe bromicola Strains Isolated from Elymus ciliaris.</title>
        <authorList>
            <consortium name="Epichloe bromicola genome sequencing consortium"/>
            <person name="Miura A."/>
            <person name="Imano S."/>
            <person name="Ashida A."/>
            <person name="Sato I."/>
            <person name="Chiba S."/>
            <person name="Tanaka A."/>
            <person name="Camagna M."/>
            <person name="Takemoto D."/>
        </authorList>
    </citation>
    <scope>NUCLEOTIDE SEQUENCE [LARGE SCALE GENOMIC DNA]</scope>
    <source>
        <strain evidence="3">DP</strain>
    </source>
</reference>
<gene>
    <name evidence="2" type="primary">g4041</name>
    <name evidence="2" type="ORF">EsDP_00004041</name>
</gene>
<sequence>MSSCYAVATVSWALAAALGLQDEELTFEHNIEAIRRIAPFAYKAGSPAQRRSGYLQDGYGSRIEEVVTEVVKAGVSGPNIEDSIPSTGLGKGIPGSLYGLEEQVQRLRAAIRVADAAGCPDFAPECPM</sequence>
<name>A0ABQ0CQJ6_9HYPO</name>
<organism evidence="2 3">
    <name type="scientific">Epichloe bromicola</name>
    <dbReference type="NCBI Taxonomy" id="79588"/>
    <lineage>
        <taxon>Eukaryota</taxon>
        <taxon>Fungi</taxon>
        <taxon>Dikarya</taxon>
        <taxon>Ascomycota</taxon>
        <taxon>Pezizomycotina</taxon>
        <taxon>Sordariomycetes</taxon>
        <taxon>Hypocreomycetidae</taxon>
        <taxon>Hypocreales</taxon>
        <taxon>Clavicipitaceae</taxon>
        <taxon>Epichloe</taxon>
    </lineage>
</organism>
<feature type="signal peptide" evidence="1">
    <location>
        <begin position="1"/>
        <end position="19"/>
    </location>
</feature>
<dbReference type="SUPFAM" id="SSF51621">
    <property type="entry name" value="Phosphoenolpyruvate/pyruvate domain"/>
    <property type="match status" value="1"/>
</dbReference>
<evidence type="ECO:0000313" key="3">
    <source>
        <dbReference type="Proteomes" id="UP001562357"/>
    </source>
</evidence>
<keyword evidence="1" id="KW-0732">Signal</keyword>